<feature type="transmembrane region" description="Helical" evidence="7">
    <location>
        <begin position="410"/>
        <end position="428"/>
    </location>
</feature>
<dbReference type="GO" id="GO:0005886">
    <property type="term" value="C:plasma membrane"/>
    <property type="evidence" value="ECO:0007669"/>
    <property type="project" value="UniProtKB-SubCell"/>
</dbReference>
<feature type="transmembrane region" description="Helical" evidence="7">
    <location>
        <begin position="256"/>
        <end position="277"/>
    </location>
</feature>
<dbReference type="NCBIfam" id="TIGR01197">
    <property type="entry name" value="nramp"/>
    <property type="match status" value="1"/>
</dbReference>
<keyword evidence="7" id="KW-0406">Ion transport</keyword>
<dbReference type="EMBL" id="CP044016">
    <property type="protein sequence ID" value="QES87820.1"/>
    <property type="molecule type" value="Genomic_DNA"/>
</dbReference>
<dbReference type="PANTHER" id="PTHR11706">
    <property type="entry name" value="SOLUTE CARRIER PROTEIN FAMILY 11 MEMBER"/>
    <property type="match status" value="1"/>
</dbReference>
<dbReference type="SUPFAM" id="SSF52402">
    <property type="entry name" value="Adenine nucleotide alpha hydrolases-like"/>
    <property type="match status" value="1"/>
</dbReference>
<dbReference type="CDD" id="cd00293">
    <property type="entry name" value="USP-like"/>
    <property type="match status" value="1"/>
</dbReference>
<evidence type="ECO:0000259" key="8">
    <source>
        <dbReference type="Pfam" id="PF00582"/>
    </source>
</evidence>
<evidence type="ECO:0000256" key="2">
    <source>
        <dbReference type="ARBA" id="ARBA00022448"/>
    </source>
</evidence>
<dbReference type="NCBIfam" id="NF037982">
    <property type="entry name" value="Nramp_1"/>
    <property type="match status" value="1"/>
</dbReference>
<sequence>METKSQNKQSLSLVHETIDTTIPKKGFRKILAFFGPAYLVSVGYMDPGNWATDLQGGSQFGYKLIWILLLSNLMALLLQGMAARLGIVRRRDLAQANREEYPKVVNFLLYILAELAIAACDLAEVLGMAIGLNLLCGLPVIWGVTITVCDTFLLFYLEKLGMRKMEAFIIVLISIIGFSFLTELIFAKPHMGDVIKGFIPTKLSGDALYISIGIIGATVMPHNLYLHSALVQTRKISSDRDGILKAIKFNRIDSTIALNAAFFVNAAILILAGAIFYTSGHQNIAKIEDAYKLLEPMMGSFLAPTLFAIALIASGQSSTVTGTLAGQIVMEGYLHLRINPLLRRLITRIIAIVPAYITIIFFGEKDLDELLVFSQVILSLQLGFAIIPLIHFVSDKKKMGEFAIGPKTKIVAWMIAILVVYLNSKLVYDSISSYLETPGNIPIKLLIGFVALGFVILFIIMTFHPIIKKKFGYDESAMSIHGPERQLIEAEMTLHPLKKIAIALDFAMNDEIIIANALKQGGKDAVYYLIHITETPSAKYSGYKADDFETEKDKNQIDLYVNQLREMGFEAEGLIGYKNRVNEIVRLVKTYNADLLVLGSHNHKGIMDWIYGETVDKVRHKLSVPVLVVNK</sequence>
<feature type="transmembrane region" description="Helical" evidence="7">
    <location>
        <begin position="297"/>
        <end position="324"/>
    </location>
</feature>
<keyword evidence="2 7" id="KW-0813">Transport</keyword>
<dbReference type="GO" id="GO:0034755">
    <property type="term" value="P:iron ion transmembrane transport"/>
    <property type="evidence" value="ECO:0007669"/>
    <property type="project" value="TreeGrafter"/>
</dbReference>
<feature type="transmembrane region" description="Helical" evidence="7">
    <location>
        <begin position="167"/>
        <end position="187"/>
    </location>
</feature>
<evidence type="ECO:0000256" key="4">
    <source>
        <dbReference type="ARBA" id="ARBA00022847"/>
    </source>
</evidence>
<dbReference type="AlphaFoldDB" id="A0A5P2G1U9"/>
<feature type="transmembrane region" description="Helical" evidence="7">
    <location>
        <begin position="345"/>
        <end position="364"/>
    </location>
</feature>
<dbReference type="GO" id="GO:0015293">
    <property type="term" value="F:symporter activity"/>
    <property type="evidence" value="ECO:0007669"/>
    <property type="project" value="UniProtKB-UniRule"/>
</dbReference>
<dbReference type="OrthoDB" id="9787548at2"/>
<feature type="transmembrane region" description="Helical" evidence="7">
    <location>
        <begin position="443"/>
        <end position="463"/>
    </location>
</feature>
<organism evidence="9 10">
    <name type="scientific">Rhizosphaericola mali</name>
    <dbReference type="NCBI Taxonomy" id="2545455"/>
    <lineage>
        <taxon>Bacteria</taxon>
        <taxon>Pseudomonadati</taxon>
        <taxon>Bacteroidota</taxon>
        <taxon>Chitinophagia</taxon>
        <taxon>Chitinophagales</taxon>
        <taxon>Chitinophagaceae</taxon>
        <taxon>Rhizosphaericola</taxon>
    </lineage>
</organism>
<keyword evidence="5 7" id="KW-1133">Transmembrane helix</keyword>
<feature type="transmembrane region" description="Helical" evidence="7">
    <location>
        <begin position="132"/>
        <end position="155"/>
    </location>
</feature>
<feature type="transmembrane region" description="Helical" evidence="7">
    <location>
        <begin position="64"/>
        <end position="87"/>
    </location>
</feature>
<feature type="domain" description="UspA" evidence="8">
    <location>
        <begin position="498"/>
        <end position="629"/>
    </location>
</feature>
<comment type="subcellular location">
    <subcellularLocation>
        <location evidence="7">Cell membrane</location>
        <topology evidence="7">Multi-pass membrane protein</topology>
    </subcellularLocation>
    <subcellularLocation>
        <location evidence="1">Membrane</location>
        <topology evidence="1">Multi-pass membrane protein</topology>
    </subcellularLocation>
</comment>
<dbReference type="PANTHER" id="PTHR11706:SF33">
    <property type="entry name" value="NATURAL RESISTANCE-ASSOCIATED MACROPHAGE PROTEIN 2"/>
    <property type="match status" value="1"/>
</dbReference>
<dbReference type="InterPro" id="IPR014729">
    <property type="entry name" value="Rossmann-like_a/b/a_fold"/>
</dbReference>
<dbReference type="GO" id="GO:0015086">
    <property type="term" value="F:cadmium ion transmembrane transporter activity"/>
    <property type="evidence" value="ECO:0007669"/>
    <property type="project" value="TreeGrafter"/>
</dbReference>
<dbReference type="PRINTS" id="PR00447">
    <property type="entry name" value="NATRESASSCMP"/>
</dbReference>
<keyword evidence="4 7" id="KW-0769">Symport</keyword>
<dbReference type="NCBIfam" id="NF001923">
    <property type="entry name" value="PRK00701.1"/>
    <property type="match status" value="1"/>
</dbReference>
<protein>
    <recommendedName>
        <fullName evidence="7">Divalent metal cation transporter MntH</fullName>
    </recommendedName>
</protein>
<feature type="transmembrane region" description="Helical" evidence="7">
    <location>
        <begin position="207"/>
        <end position="226"/>
    </location>
</feature>
<evidence type="ECO:0000313" key="9">
    <source>
        <dbReference type="EMBL" id="QES87820.1"/>
    </source>
</evidence>
<dbReference type="Gene3D" id="3.40.50.620">
    <property type="entry name" value="HUPs"/>
    <property type="match status" value="1"/>
</dbReference>
<keyword evidence="7" id="KW-1003">Cell membrane</keyword>
<keyword evidence="10" id="KW-1185">Reference proteome</keyword>
<dbReference type="GO" id="GO:0005384">
    <property type="term" value="F:manganese ion transmembrane transporter activity"/>
    <property type="evidence" value="ECO:0007669"/>
    <property type="project" value="TreeGrafter"/>
</dbReference>
<evidence type="ECO:0000256" key="3">
    <source>
        <dbReference type="ARBA" id="ARBA00022692"/>
    </source>
</evidence>
<feature type="transmembrane region" description="Helical" evidence="7">
    <location>
        <begin position="107"/>
        <end position="126"/>
    </location>
</feature>
<evidence type="ECO:0000256" key="7">
    <source>
        <dbReference type="HAMAP-Rule" id="MF_00221"/>
    </source>
</evidence>
<gene>
    <name evidence="7" type="primary">mntH</name>
    <name evidence="9" type="ORF">E0W69_003775</name>
</gene>
<keyword evidence="6 7" id="KW-0472">Membrane</keyword>
<feature type="transmembrane region" description="Helical" evidence="7">
    <location>
        <begin position="26"/>
        <end position="44"/>
    </location>
</feature>
<dbReference type="HAMAP" id="MF_00221">
    <property type="entry name" value="NRAMP"/>
    <property type="match status" value="1"/>
</dbReference>
<dbReference type="GO" id="GO:0046872">
    <property type="term" value="F:metal ion binding"/>
    <property type="evidence" value="ECO:0007669"/>
    <property type="project" value="UniProtKB-UniRule"/>
</dbReference>
<dbReference type="Pfam" id="PF00582">
    <property type="entry name" value="Usp"/>
    <property type="match status" value="1"/>
</dbReference>
<accession>A0A5P2G1U9</accession>
<dbReference type="Proteomes" id="UP000292424">
    <property type="component" value="Chromosome"/>
</dbReference>
<comment type="caution">
    <text evidence="7">Lacks conserved residue(s) required for the propagation of feature annotation.</text>
</comment>
<dbReference type="InterPro" id="IPR001046">
    <property type="entry name" value="NRAMP_fam"/>
</dbReference>
<evidence type="ECO:0000313" key="10">
    <source>
        <dbReference type="Proteomes" id="UP000292424"/>
    </source>
</evidence>
<evidence type="ECO:0000256" key="6">
    <source>
        <dbReference type="ARBA" id="ARBA00023136"/>
    </source>
</evidence>
<proteinExistence type="inferred from homology"/>
<dbReference type="InterPro" id="IPR006016">
    <property type="entry name" value="UspA"/>
</dbReference>
<dbReference type="Pfam" id="PF01566">
    <property type="entry name" value="Nramp"/>
    <property type="match status" value="1"/>
</dbReference>
<reference evidence="9 10" key="1">
    <citation type="submission" date="2019-09" db="EMBL/GenBank/DDBJ databases">
        <title>Complete genome sequence of Arachidicoccus sp. B3-10 isolated from apple orchard soil.</title>
        <authorList>
            <person name="Kim H.S."/>
            <person name="Han K.-I."/>
            <person name="Suh M.K."/>
            <person name="Lee K.C."/>
            <person name="Eom M.K."/>
            <person name="Kim J.-S."/>
            <person name="Kang S.W."/>
            <person name="Sin Y."/>
            <person name="Lee J.-S."/>
        </authorList>
    </citation>
    <scope>NUCLEOTIDE SEQUENCE [LARGE SCALE GENOMIC DNA]</scope>
    <source>
        <strain evidence="9 10">B3-10</strain>
    </source>
</reference>
<dbReference type="KEGG" id="arac:E0W69_003775"/>
<evidence type="ECO:0000256" key="5">
    <source>
        <dbReference type="ARBA" id="ARBA00022989"/>
    </source>
</evidence>
<comment type="similarity">
    <text evidence="7">Belongs to the NRAMP family.</text>
</comment>
<feature type="transmembrane region" description="Helical" evidence="7">
    <location>
        <begin position="370"/>
        <end position="390"/>
    </location>
</feature>
<evidence type="ECO:0000256" key="1">
    <source>
        <dbReference type="ARBA" id="ARBA00004141"/>
    </source>
</evidence>
<dbReference type="RefSeq" id="WP_131328707.1">
    <property type="nucleotide sequence ID" value="NZ_CP044016.1"/>
</dbReference>
<name>A0A5P2G1U9_9BACT</name>
<keyword evidence="3 7" id="KW-0812">Transmembrane</keyword>
<comment type="function">
    <text evidence="7">H(+)-stimulated, divalent metal cation uptake system.</text>
</comment>